<keyword evidence="3" id="KW-0238">DNA-binding</keyword>
<dbReference type="EMBL" id="QGKL01000039">
    <property type="protein sequence ID" value="PWQ94491.1"/>
    <property type="molecule type" value="Genomic_DNA"/>
</dbReference>
<dbReference type="Gene3D" id="1.10.10.10">
    <property type="entry name" value="Winged helix-like DNA-binding domain superfamily/Winged helix DNA-binding domain"/>
    <property type="match status" value="1"/>
</dbReference>
<dbReference type="Pfam" id="PF03466">
    <property type="entry name" value="LysR_substrate"/>
    <property type="match status" value="1"/>
</dbReference>
<dbReference type="GO" id="GO:0043565">
    <property type="term" value="F:sequence-specific DNA binding"/>
    <property type="evidence" value="ECO:0007669"/>
    <property type="project" value="TreeGrafter"/>
</dbReference>
<dbReference type="AlphaFoldDB" id="A0A317C8A4"/>
<keyword evidence="4" id="KW-0804">Transcription</keyword>
<dbReference type="GO" id="GO:0003700">
    <property type="term" value="F:DNA-binding transcription factor activity"/>
    <property type="evidence" value="ECO:0007669"/>
    <property type="project" value="InterPro"/>
</dbReference>
<dbReference type="PRINTS" id="PR00039">
    <property type="entry name" value="HTHLYSR"/>
</dbReference>
<keyword evidence="7" id="KW-1185">Reference proteome</keyword>
<evidence type="ECO:0000256" key="3">
    <source>
        <dbReference type="ARBA" id="ARBA00023125"/>
    </source>
</evidence>
<reference evidence="6 7" key="1">
    <citation type="submission" date="2018-05" db="EMBL/GenBank/DDBJ databases">
        <title>Leucothrix arctica sp. nov., isolated from Arctic seawater.</title>
        <authorList>
            <person name="Choi A."/>
            <person name="Baek K."/>
        </authorList>
    </citation>
    <scope>NUCLEOTIDE SEQUENCE [LARGE SCALE GENOMIC DNA]</scope>
    <source>
        <strain evidence="6 7">IMCC9719</strain>
    </source>
</reference>
<dbReference type="Pfam" id="PF00126">
    <property type="entry name" value="HTH_1"/>
    <property type="match status" value="1"/>
</dbReference>
<dbReference type="InterPro" id="IPR036388">
    <property type="entry name" value="WH-like_DNA-bd_sf"/>
</dbReference>
<dbReference type="OrthoDB" id="9771171at2"/>
<dbReference type="Proteomes" id="UP000245506">
    <property type="component" value="Unassembled WGS sequence"/>
</dbReference>
<evidence type="ECO:0000313" key="6">
    <source>
        <dbReference type="EMBL" id="PWQ94491.1"/>
    </source>
</evidence>
<dbReference type="PANTHER" id="PTHR30427">
    <property type="entry name" value="TRANSCRIPTIONAL ACTIVATOR PROTEIN LYSR"/>
    <property type="match status" value="1"/>
</dbReference>
<keyword evidence="2" id="KW-0805">Transcription regulation</keyword>
<evidence type="ECO:0000259" key="5">
    <source>
        <dbReference type="PROSITE" id="PS50931"/>
    </source>
</evidence>
<proteinExistence type="inferred from homology"/>
<dbReference type="PROSITE" id="PS50931">
    <property type="entry name" value="HTH_LYSR"/>
    <property type="match status" value="1"/>
</dbReference>
<evidence type="ECO:0000256" key="1">
    <source>
        <dbReference type="ARBA" id="ARBA00009437"/>
    </source>
</evidence>
<dbReference type="RefSeq" id="WP_109824140.1">
    <property type="nucleotide sequence ID" value="NZ_QGKL01000039.1"/>
</dbReference>
<dbReference type="SUPFAM" id="SSF46785">
    <property type="entry name" value="Winged helix' DNA-binding domain"/>
    <property type="match status" value="1"/>
</dbReference>
<dbReference type="SUPFAM" id="SSF53850">
    <property type="entry name" value="Periplasmic binding protein-like II"/>
    <property type="match status" value="1"/>
</dbReference>
<organism evidence="6 7">
    <name type="scientific">Leucothrix arctica</name>
    <dbReference type="NCBI Taxonomy" id="1481894"/>
    <lineage>
        <taxon>Bacteria</taxon>
        <taxon>Pseudomonadati</taxon>
        <taxon>Pseudomonadota</taxon>
        <taxon>Gammaproteobacteria</taxon>
        <taxon>Thiotrichales</taxon>
        <taxon>Thiotrichaceae</taxon>
        <taxon>Leucothrix</taxon>
    </lineage>
</organism>
<comment type="similarity">
    <text evidence="1">Belongs to the LysR transcriptional regulatory family.</text>
</comment>
<accession>A0A317C8A4</accession>
<name>A0A317C8A4_9GAMM</name>
<evidence type="ECO:0000313" key="7">
    <source>
        <dbReference type="Proteomes" id="UP000245506"/>
    </source>
</evidence>
<protein>
    <submittedName>
        <fullName evidence="6">LysR family transcriptional regulator</fullName>
    </submittedName>
</protein>
<evidence type="ECO:0000256" key="4">
    <source>
        <dbReference type="ARBA" id="ARBA00023163"/>
    </source>
</evidence>
<comment type="caution">
    <text evidence="6">The sequence shown here is derived from an EMBL/GenBank/DDBJ whole genome shotgun (WGS) entry which is preliminary data.</text>
</comment>
<evidence type="ECO:0000256" key="2">
    <source>
        <dbReference type="ARBA" id="ARBA00023015"/>
    </source>
</evidence>
<dbReference type="Gene3D" id="3.40.190.10">
    <property type="entry name" value="Periplasmic binding protein-like II"/>
    <property type="match status" value="2"/>
</dbReference>
<dbReference type="PANTHER" id="PTHR30427:SF1">
    <property type="entry name" value="TRANSCRIPTIONAL ACTIVATOR PROTEIN LYSR"/>
    <property type="match status" value="1"/>
</dbReference>
<dbReference type="InterPro" id="IPR005119">
    <property type="entry name" value="LysR_subst-bd"/>
</dbReference>
<gene>
    <name evidence="6" type="ORF">DKT75_14425</name>
</gene>
<feature type="domain" description="HTH lysR-type" evidence="5">
    <location>
        <begin position="1"/>
        <end position="58"/>
    </location>
</feature>
<sequence>MKFRQVEAFRNVMLCGTTSAAAAEMNVSQPAISRLISDLEYSLDFSLFDRRKGRLKPTLEAIEFFRAVEESFLGFDKLECLAEQIRTKQPKQLKISCTPSLAASLLPLVLLEHRKYHPDERVIIYTDNIAPLITKLQANSIDIAIGLEFPDLIGINSEHIGCARFVFAAHKDHPLAKKDIITPEDLIGETVLSVISDKQPNYWNKISDSLESVGTSLKRTIDIDAAHTGYAMIAAGMAVGVIEPFSARVWGGRDVVTRRFEPHVSYTYDLAYPTGTRHHPSLESFAESVKKVASEMSEFQTSNFTEPALPKM</sequence>
<dbReference type="InterPro" id="IPR036390">
    <property type="entry name" value="WH_DNA-bd_sf"/>
</dbReference>
<dbReference type="InterPro" id="IPR000847">
    <property type="entry name" value="LysR_HTH_N"/>
</dbReference>
<dbReference type="GO" id="GO:0010628">
    <property type="term" value="P:positive regulation of gene expression"/>
    <property type="evidence" value="ECO:0007669"/>
    <property type="project" value="TreeGrafter"/>
</dbReference>